<dbReference type="Proteomes" id="UP001211044">
    <property type="component" value="Chromosome"/>
</dbReference>
<name>A0AB38XLM1_9ACTO</name>
<dbReference type="PANTHER" id="PTHR18640">
    <property type="entry name" value="SOLUTE CARRIER FAMILY 10 MEMBER 7"/>
    <property type="match status" value="1"/>
</dbReference>
<feature type="transmembrane region" description="Helical" evidence="1">
    <location>
        <begin position="206"/>
        <end position="228"/>
    </location>
</feature>
<reference evidence="2" key="1">
    <citation type="submission" date="2023-01" db="EMBL/GenBank/DDBJ databases">
        <title>Comparative Genomic Analysis of the Clinically-Derived Winkia Strain NY0527 Provides Evidence into the Taxonomic Reassignment of Winkia neuii and Characterizes Their Virulence Traits.</title>
        <authorList>
            <person name="Cai X."/>
            <person name="Peng Y."/>
            <person name="Li M."/>
            <person name="Qiu Y."/>
            <person name="Wang Y."/>
            <person name="Xu L."/>
            <person name="Hou Q."/>
        </authorList>
    </citation>
    <scope>NUCLEOTIDE SEQUENCE</scope>
    <source>
        <strain evidence="2">NY0527</strain>
    </source>
</reference>
<dbReference type="RefSeq" id="WP_004805019.1">
    <property type="nucleotide sequence ID" value="NZ_CP116394.1"/>
</dbReference>
<dbReference type="PIRSF" id="PIRSF026166">
    <property type="entry name" value="UCP026166"/>
    <property type="match status" value="1"/>
</dbReference>
<feature type="transmembrane region" description="Helical" evidence="1">
    <location>
        <begin position="7"/>
        <end position="28"/>
    </location>
</feature>
<dbReference type="InterPro" id="IPR038770">
    <property type="entry name" value="Na+/solute_symporter_sf"/>
</dbReference>
<feature type="transmembrane region" description="Helical" evidence="1">
    <location>
        <begin position="107"/>
        <end position="127"/>
    </location>
</feature>
<gene>
    <name evidence="2" type="ORF">PIG85_06110</name>
</gene>
<evidence type="ECO:0000256" key="1">
    <source>
        <dbReference type="SAM" id="Phobius"/>
    </source>
</evidence>
<sequence length="323" mass="33669">MRKLPPALSSFADPFIIGILLVLALGILVPIPSWAISGLEVIGTFAVVVLFFLYGGRLSTAEVIAGLKNIKVQGSVAVATFVIFPILGCVTYPLWLSLLGKTFATGILYLTLLPSTVQSSVAFVSIARGNIGAAVCSATISNIVGMVITPLLVMLVMGTSSGVSLGSIGNIFLQLLVPFIAGQLLQPKIGGWLRAHRGLTKGVDQSTILLIVASSVAGATARGLWAQIQLKQVLFLILASALILAVMLAVTWFGANALGMPLADRIVVLMCGSKKSLATGLPMAAIIFPTATVAAVTVPIIVFHQLQLVVCASLAQTLARRRS</sequence>
<feature type="transmembrane region" description="Helical" evidence="1">
    <location>
        <begin position="234"/>
        <end position="255"/>
    </location>
</feature>
<dbReference type="PANTHER" id="PTHR18640:SF5">
    <property type="entry name" value="SODIUM_BILE ACID COTRANSPORTER 7"/>
    <property type="match status" value="1"/>
</dbReference>
<keyword evidence="1" id="KW-0812">Transmembrane</keyword>
<dbReference type="Pfam" id="PF13593">
    <property type="entry name" value="SBF_like"/>
    <property type="match status" value="1"/>
</dbReference>
<dbReference type="EMBL" id="CP116394">
    <property type="protein sequence ID" value="WCE45242.1"/>
    <property type="molecule type" value="Genomic_DNA"/>
</dbReference>
<evidence type="ECO:0000313" key="2">
    <source>
        <dbReference type="EMBL" id="WCE45242.1"/>
    </source>
</evidence>
<protein>
    <submittedName>
        <fullName evidence="2">Bile acid:sodium symporter</fullName>
    </submittedName>
</protein>
<dbReference type="AlphaFoldDB" id="A0AB38XLM1"/>
<feature type="transmembrane region" description="Helical" evidence="1">
    <location>
        <begin position="34"/>
        <end position="55"/>
    </location>
</feature>
<feature type="transmembrane region" description="Helical" evidence="1">
    <location>
        <begin position="276"/>
        <end position="296"/>
    </location>
</feature>
<feature type="transmembrane region" description="Helical" evidence="1">
    <location>
        <begin position="134"/>
        <end position="157"/>
    </location>
</feature>
<keyword evidence="1" id="KW-1133">Transmembrane helix</keyword>
<keyword evidence="1" id="KW-0472">Membrane</keyword>
<dbReference type="InterPro" id="IPR016833">
    <property type="entry name" value="Put_Na-Bile_cotransptr"/>
</dbReference>
<dbReference type="GO" id="GO:0005886">
    <property type="term" value="C:plasma membrane"/>
    <property type="evidence" value="ECO:0007669"/>
    <property type="project" value="TreeGrafter"/>
</dbReference>
<dbReference type="Gene3D" id="1.20.1530.20">
    <property type="match status" value="1"/>
</dbReference>
<accession>A0AB38XLM1</accession>
<dbReference type="KEGG" id="wne:PIG85_06110"/>
<proteinExistence type="predicted"/>
<organism evidence="2 3">
    <name type="scientific">Winkia neuii subsp. anitrata</name>
    <dbReference type="NCBI Taxonomy" id="29318"/>
    <lineage>
        <taxon>Bacteria</taxon>
        <taxon>Bacillati</taxon>
        <taxon>Actinomycetota</taxon>
        <taxon>Actinomycetes</taxon>
        <taxon>Actinomycetales</taxon>
        <taxon>Actinomycetaceae</taxon>
        <taxon>Winkia</taxon>
    </lineage>
</organism>
<evidence type="ECO:0000313" key="3">
    <source>
        <dbReference type="Proteomes" id="UP001211044"/>
    </source>
</evidence>
<feature type="transmembrane region" description="Helical" evidence="1">
    <location>
        <begin position="76"/>
        <end position="95"/>
    </location>
</feature>